<accession>A0A2K1L8X5</accession>
<dbReference type="EMBL" id="ABEU02000001">
    <property type="protein sequence ID" value="PNR62451.1"/>
    <property type="molecule type" value="Genomic_DNA"/>
</dbReference>
<evidence type="ECO:0000313" key="1">
    <source>
        <dbReference type="EMBL" id="PNR62451.1"/>
    </source>
</evidence>
<gene>
    <name evidence="1" type="ORF">PHYPA_000875</name>
</gene>
<evidence type="ECO:0000313" key="3">
    <source>
        <dbReference type="Proteomes" id="UP000006727"/>
    </source>
</evidence>
<organism evidence="1">
    <name type="scientific">Physcomitrium patens</name>
    <name type="common">Spreading-leaved earth moss</name>
    <name type="synonym">Physcomitrella patens</name>
    <dbReference type="NCBI Taxonomy" id="3218"/>
    <lineage>
        <taxon>Eukaryota</taxon>
        <taxon>Viridiplantae</taxon>
        <taxon>Streptophyta</taxon>
        <taxon>Embryophyta</taxon>
        <taxon>Bryophyta</taxon>
        <taxon>Bryophytina</taxon>
        <taxon>Bryopsida</taxon>
        <taxon>Funariidae</taxon>
        <taxon>Funariales</taxon>
        <taxon>Funariaceae</taxon>
        <taxon>Physcomitrium</taxon>
    </lineage>
</organism>
<sequence length="87" mass="9168">MPSSPEAAAAGAAEAACKLCSSTGDVDMHFRLPRQYSSSRCAPSPPSATPTFVCFFTESLVETPALSCSKYVSKIVVSIFLVCTSRI</sequence>
<dbReference type="InParanoid" id="A0A2K1L8X5"/>
<keyword evidence="3" id="KW-1185">Reference proteome</keyword>
<name>A0A2K1L8X5_PHYPA</name>
<protein>
    <submittedName>
        <fullName evidence="1 2">Uncharacterized protein</fullName>
    </submittedName>
</protein>
<proteinExistence type="predicted"/>
<dbReference type="EnsemblPlants" id="Pp3c1_20151V3.1">
    <property type="protein sequence ID" value="PAC:32967183.CDS.1"/>
    <property type="gene ID" value="Pp3c1_20151"/>
</dbReference>
<reference evidence="2" key="3">
    <citation type="submission" date="2020-12" db="UniProtKB">
        <authorList>
            <consortium name="EnsemblPlants"/>
        </authorList>
    </citation>
    <scope>IDENTIFICATION</scope>
</reference>
<dbReference type="Proteomes" id="UP000006727">
    <property type="component" value="Chromosome 1"/>
</dbReference>
<reference evidence="1 3" key="1">
    <citation type="journal article" date="2008" name="Science">
        <title>The Physcomitrella genome reveals evolutionary insights into the conquest of land by plants.</title>
        <authorList>
            <person name="Rensing S."/>
            <person name="Lang D."/>
            <person name="Zimmer A."/>
            <person name="Terry A."/>
            <person name="Salamov A."/>
            <person name="Shapiro H."/>
            <person name="Nishiyama T."/>
            <person name="Perroud P.-F."/>
            <person name="Lindquist E."/>
            <person name="Kamisugi Y."/>
            <person name="Tanahashi T."/>
            <person name="Sakakibara K."/>
            <person name="Fujita T."/>
            <person name="Oishi K."/>
            <person name="Shin-I T."/>
            <person name="Kuroki Y."/>
            <person name="Toyoda A."/>
            <person name="Suzuki Y."/>
            <person name="Hashimoto A."/>
            <person name="Yamaguchi K."/>
            <person name="Sugano A."/>
            <person name="Kohara Y."/>
            <person name="Fujiyama A."/>
            <person name="Anterola A."/>
            <person name="Aoki S."/>
            <person name="Ashton N."/>
            <person name="Barbazuk W.B."/>
            <person name="Barker E."/>
            <person name="Bennetzen J."/>
            <person name="Bezanilla M."/>
            <person name="Blankenship R."/>
            <person name="Cho S.H."/>
            <person name="Dutcher S."/>
            <person name="Estelle M."/>
            <person name="Fawcett J.A."/>
            <person name="Gundlach H."/>
            <person name="Hanada K."/>
            <person name="Heyl A."/>
            <person name="Hicks K.A."/>
            <person name="Hugh J."/>
            <person name="Lohr M."/>
            <person name="Mayer K."/>
            <person name="Melkozernov A."/>
            <person name="Murata T."/>
            <person name="Nelson D."/>
            <person name="Pils B."/>
            <person name="Prigge M."/>
            <person name="Reiss B."/>
            <person name="Renner T."/>
            <person name="Rombauts S."/>
            <person name="Rushton P."/>
            <person name="Sanderfoot A."/>
            <person name="Schween G."/>
            <person name="Shiu S.-H."/>
            <person name="Stueber K."/>
            <person name="Theodoulou F.L."/>
            <person name="Tu H."/>
            <person name="Van de Peer Y."/>
            <person name="Verrier P.J."/>
            <person name="Waters E."/>
            <person name="Wood A."/>
            <person name="Yang L."/>
            <person name="Cove D."/>
            <person name="Cuming A."/>
            <person name="Hasebe M."/>
            <person name="Lucas S."/>
            <person name="Mishler D.B."/>
            <person name="Reski R."/>
            <person name="Grigoriev I."/>
            <person name="Quatrano R.S."/>
            <person name="Boore J.L."/>
        </authorList>
    </citation>
    <scope>NUCLEOTIDE SEQUENCE [LARGE SCALE GENOMIC DNA]</scope>
    <source>
        <strain evidence="2 3">cv. Gransden 2004</strain>
    </source>
</reference>
<dbReference type="AlphaFoldDB" id="A0A2K1L8X5"/>
<dbReference type="Gramene" id="Pp3c1_20151V3.1">
    <property type="protein sequence ID" value="PAC:32967183.CDS.1"/>
    <property type="gene ID" value="Pp3c1_20151"/>
</dbReference>
<evidence type="ECO:0000313" key="2">
    <source>
        <dbReference type="EnsemblPlants" id="PAC:32967183.CDS.1"/>
    </source>
</evidence>
<reference evidence="1 3" key="2">
    <citation type="journal article" date="2018" name="Plant J.">
        <title>The Physcomitrella patens chromosome-scale assembly reveals moss genome structure and evolution.</title>
        <authorList>
            <person name="Lang D."/>
            <person name="Ullrich K.K."/>
            <person name="Murat F."/>
            <person name="Fuchs J."/>
            <person name="Jenkins J."/>
            <person name="Haas F.B."/>
            <person name="Piednoel M."/>
            <person name="Gundlach H."/>
            <person name="Van Bel M."/>
            <person name="Meyberg R."/>
            <person name="Vives C."/>
            <person name="Morata J."/>
            <person name="Symeonidi A."/>
            <person name="Hiss M."/>
            <person name="Muchero W."/>
            <person name="Kamisugi Y."/>
            <person name="Saleh O."/>
            <person name="Blanc G."/>
            <person name="Decker E.L."/>
            <person name="van Gessel N."/>
            <person name="Grimwood J."/>
            <person name="Hayes R.D."/>
            <person name="Graham S.W."/>
            <person name="Gunter L.E."/>
            <person name="McDaniel S.F."/>
            <person name="Hoernstein S.N.W."/>
            <person name="Larsson A."/>
            <person name="Li F.W."/>
            <person name="Perroud P.F."/>
            <person name="Phillips J."/>
            <person name="Ranjan P."/>
            <person name="Rokshar D.S."/>
            <person name="Rothfels C.J."/>
            <person name="Schneider L."/>
            <person name="Shu S."/>
            <person name="Stevenson D.W."/>
            <person name="Thummler F."/>
            <person name="Tillich M."/>
            <person name="Villarreal Aguilar J.C."/>
            <person name="Widiez T."/>
            <person name="Wong G.K."/>
            <person name="Wymore A."/>
            <person name="Zhang Y."/>
            <person name="Zimmer A.D."/>
            <person name="Quatrano R.S."/>
            <person name="Mayer K.F.X."/>
            <person name="Goodstein D."/>
            <person name="Casacuberta J.M."/>
            <person name="Vandepoele K."/>
            <person name="Reski R."/>
            <person name="Cuming A.C."/>
            <person name="Tuskan G.A."/>
            <person name="Maumus F."/>
            <person name="Salse J."/>
            <person name="Schmutz J."/>
            <person name="Rensing S.A."/>
        </authorList>
    </citation>
    <scope>NUCLEOTIDE SEQUENCE [LARGE SCALE GENOMIC DNA]</scope>
    <source>
        <strain evidence="2 3">cv. Gransden 2004</strain>
    </source>
</reference>